<evidence type="ECO:0000256" key="3">
    <source>
        <dbReference type="ARBA" id="ARBA00022840"/>
    </source>
</evidence>
<dbReference type="RefSeq" id="WP_237486252.1">
    <property type="nucleotide sequence ID" value="NZ_CAKLCM010000003.1"/>
</dbReference>
<dbReference type="EMBL" id="CAKLCM010000003">
    <property type="protein sequence ID" value="CAH0529669.1"/>
    <property type="molecule type" value="Genomic_DNA"/>
</dbReference>
<reference evidence="4" key="1">
    <citation type="submission" date="2021-12" db="EMBL/GenBank/DDBJ databases">
        <authorList>
            <person name="Rodrigo-Torres L."/>
            <person name="Arahal R. D."/>
            <person name="Lucena T."/>
        </authorList>
    </citation>
    <scope>NUCLEOTIDE SEQUENCE</scope>
    <source>
        <strain evidence="4">CECT 8226</strain>
    </source>
</reference>
<dbReference type="InterPro" id="IPR018181">
    <property type="entry name" value="Heat_shock_70_CS"/>
</dbReference>
<comment type="similarity">
    <text evidence="1">Belongs to the heat shock protein 70 family.</text>
</comment>
<dbReference type="NCBIfam" id="NF008673">
    <property type="entry name" value="PRK11678.1"/>
    <property type="match status" value="1"/>
</dbReference>
<dbReference type="Proteomes" id="UP000838160">
    <property type="component" value="Unassembled WGS sequence"/>
</dbReference>
<dbReference type="Gene3D" id="3.30.420.40">
    <property type="match status" value="3"/>
</dbReference>
<accession>A0ABM8ZMD7</accession>
<organism evidence="4 5">
    <name type="scientific">Vibrio hippocampi</name>
    <dbReference type="NCBI Taxonomy" id="654686"/>
    <lineage>
        <taxon>Bacteria</taxon>
        <taxon>Pseudomonadati</taxon>
        <taxon>Pseudomonadota</taxon>
        <taxon>Gammaproteobacteria</taxon>
        <taxon>Vibrionales</taxon>
        <taxon>Vibrionaceae</taxon>
        <taxon>Vibrio</taxon>
    </lineage>
</organism>
<dbReference type="PROSITE" id="PS00329">
    <property type="entry name" value="HSP70_2"/>
    <property type="match status" value="1"/>
</dbReference>
<protein>
    <submittedName>
        <fullName evidence="4">Chaperone protein HscA</fullName>
    </submittedName>
</protein>
<dbReference type="InterPro" id="IPR013126">
    <property type="entry name" value="Hsp_70_fam"/>
</dbReference>
<evidence type="ECO:0000313" key="5">
    <source>
        <dbReference type="Proteomes" id="UP000838160"/>
    </source>
</evidence>
<evidence type="ECO:0000256" key="2">
    <source>
        <dbReference type="ARBA" id="ARBA00022741"/>
    </source>
</evidence>
<gene>
    <name evidence="4" type="primary">hscA_4</name>
    <name evidence="4" type="ORF">VHP8226_03424</name>
</gene>
<keyword evidence="5" id="KW-1185">Reference proteome</keyword>
<dbReference type="PANTHER" id="PTHR19375">
    <property type="entry name" value="HEAT SHOCK PROTEIN 70KDA"/>
    <property type="match status" value="1"/>
</dbReference>
<dbReference type="InterPro" id="IPR043129">
    <property type="entry name" value="ATPase_NBD"/>
</dbReference>
<keyword evidence="3" id="KW-0067">ATP-binding</keyword>
<evidence type="ECO:0000256" key="1">
    <source>
        <dbReference type="ARBA" id="ARBA00007381"/>
    </source>
</evidence>
<dbReference type="Pfam" id="PF00012">
    <property type="entry name" value="HSP70"/>
    <property type="match status" value="1"/>
</dbReference>
<keyword evidence="2" id="KW-0547">Nucleotide-binding</keyword>
<proteinExistence type="inferred from homology"/>
<dbReference type="Gene3D" id="3.90.640.10">
    <property type="entry name" value="Actin, Chain A, domain 4"/>
    <property type="match status" value="2"/>
</dbReference>
<dbReference type="CDD" id="cd10231">
    <property type="entry name" value="ASKHA_NBD_HSP70_YegD-like"/>
    <property type="match status" value="1"/>
</dbReference>
<dbReference type="SUPFAM" id="SSF53067">
    <property type="entry name" value="Actin-like ATPase domain"/>
    <property type="match status" value="2"/>
</dbReference>
<comment type="caution">
    <text evidence="4">The sequence shown here is derived from an EMBL/GenBank/DDBJ whole genome shotgun (WGS) entry which is preliminary data.</text>
</comment>
<sequence length="450" mass="49733">MTIGFDFGTANCSVAHFFQQQVQPIPLFNNAPYLLSSLCAPNPETVSEYLFRCQDIRPSTPEGEQVLRRAIKINREEGLDVSNEDLKFGGDALDLYLQDPSDVYYVKSPKSFLGTMGLREVQLSFFEDLVCALMSEIKHRAEDHLQHQVEQAVIGRPINFLGRGGDKSNRQAIGILERAAKRSGFKSVEFQYEPVAAGLDFEASLNNDKHVLVVDIGGGTTDCSMLRMGPSWVGKQDRSNAILAHSGQMVGGNNLDIAIAFKSFMAEFGKETQRKSGLDIPLIQFWNAIAVNDVQAQKQFYLHDNLAVLKQFHKESLQPEKVARLIKLYQEKLSYSVIHQAEQTKIALSESDQHLAQLTVIDETISIPVSKSEMQMAIESSTTKIESLVLEAVAQSGITPDVIYMTGGSSRSTVLRDAVQGLLPNTPMVAGDHFGSVTAGLTRWADTIFK</sequence>
<name>A0ABM8ZMD7_9VIBR</name>
<dbReference type="InterPro" id="IPR042054">
    <property type="entry name" value="YegD-like"/>
</dbReference>
<evidence type="ECO:0000313" key="4">
    <source>
        <dbReference type="EMBL" id="CAH0529669.1"/>
    </source>
</evidence>